<evidence type="ECO:0000313" key="1">
    <source>
        <dbReference type="EMBL" id="GAA2788485.1"/>
    </source>
</evidence>
<proteinExistence type="predicted"/>
<reference evidence="1 2" key="1">
    <citation type="journal article" date="2019" name="Int. J. Syst. Evol. Microbiol.">
        <title>The Global Catalogue of Microorganisms (GCM) 10K type strain sequencing project: providing services to taxonomists for standard genome sequencing and annotation.</title>
        <authorList>
            <consortium name="The Broad Institute Genomics Platform"/>
            <consortium name="The Broad Institute Genome Sequencing Center for Infectious Disease"/>
            <person name="Wu L."/>
            <person name="Ma J."/>
        </authorList>
    </citation>
    <scope>NUCLEOTIDE SEQUENCE [LARGE SCALE GENOMIC DNA]</scope>
    <source>
        <strain evidence="1 2">JCM 9383</strain>
    </source>
</reference>
<comment type="caution">
    <text evidence="1">The sequence shown here is derived from an EMBL/GenBank/DDBJ whole genome shotgun (WGS) entry which is preliminary data.</text>
</comment>
<accession>A0ABN3VD66</accession>
<dbReference type="RefSeq" id="WP_344679646.1">
    <property type="nucleotide sequence ID" value="NZ_BAAAUX010000011.1"/>
</dbReference>
<sequence length="91" mass="9444">MQDVSGEGGSVLPRVLGRVGVERRAQPAHSGIAVVSDRVVLLGDDPGVFGFGELDRTHRARRAGGPTGSRFPSGEPIGGRQIAMLAARAVQ</sequence>
<dbReference type="Proteomes" id="UP001500979">
    <property type="component" value="Unassembled WGS sequence"/>
</dbReference>
<keyword evidence="2" id="KW-1185">Reference proteome</keyword>
<name>A0ABN3VD66_9PSEU</name>
<dbReference type="EMBL" id="BAAAUX010000011">
    <property type="protein sequence ID" value="GAA2788485.1"/>
    <property type="molecule type" value="Genomic_DNA"/>
</dbReference>
<gene>
    <name evidence="1" type="ORF">GCM10010470_23880</name>
</gene>
<organism evidence="1 2">
    <name type="scientific">Saccharopolyspora taberi</name>
    <dbReference type="NCBI Taxonomy" id="60895"/>
    <lineage>
        <taxon>Bacteria</taxon>
        <taxon>Bacillati</taxon>
        <taxon>Actinomycetota</taxon>
        <taxon>Actinomycetes</taxon>
        <taxon>Pseudonocardiales</taxon>
        <taxon>Pseudonocardiaceae</taxon>
        <taxon>Saccharopolyspora</taxon>
    </lineage>
</organism>
<evidence type="ECO:0000313" key="2">
    <source>
        <dbReference type="Proteomes" id="UP001500979"/>
    </source>
</evidence>
<protein>
    <submittedName>
        <fullName evidence="1">Uncharacterized protein</fullName>
    </submittedName>
</protein>